<dbReference type="RefSeq" id="WP_099308484.1">
    <property type="nucleotide sequence ID" value="NZ_PDVP01000020.1"/>
</dbReference>
<name>A0A2G1QHL7_9HYPH</name>
<comment type="caution">
    <text evidence="1">The sequence shown here is derived from an EMBL/GenBank/DDBJ whole genome shotgun (WGS) entry which is preliminary data.</text>
</comment>
<evidence type="ECO:0000313" key="2">
    <source>
        <dbReference type="Proteomes" id="UP000221168"/>
    </source>
</evidence>
<organism evidence="1 2">
    <name type="scientific">Zhengella mangrovi</name>
    <dbReference type="NCBI Taxonomy" id="1982044"/>
    <lineage>
        <taxon>Bacteria</taxon>
        <taxon>Pseudomonadati</taxon>
        <taxon>Pseudomonadota</taxon>
        <taxon>Alphaproteobacteria</taxon>
        <taxon>Hyphomicrobiales</taxon>
        <taxon>Notoacmeibacteraceae</taxon>
        <taxon>Zhengella</taxon>
    </lineage>
</organism>
<dbReference type="Proteomes" id="UP000221168">
    <property type="component" value="Unassembled WGS sequence"/>
</dbReference>
<evidence type="ECO:0000313" key="1">
    <source>
        <dbReference type="EMBL" id="PHP64951.1"/>
    </source>
</evidence>
<sequence>MTEKPRTVTLTIEIDEHTYDRLKADTLNRTFLGARRLGLPFEEPHWTVEQIAGELLDDVYSPHFENWRAVPY</sequence>
<gene>
    <name evidence="1" type="ORF">CSC94_21705</name>
</gene>
<protein>
    <submittedName>
        <fullName evidence="1">Uncharacterized protein</fullName>
    </submittedName>
</protein>
<dbReference type="AlphaFoldDB" id="A0A2G1QHL7"/>
<accession>A0A2G1QHL7</accession>
<proteinExistence type="predicted"/>
<keyword evidence="2" id="KW-1185">Reference proteome</keyword>
<reference evidence="1 2" key="1">
    <citation type="submission" date="2017-10" db="EMBL/GenBank/DDBJ databases">
        <title>Sedimentibacterium mangrovi gen. nov., sp. nov., a novel member of family Phyllobacteriacea isolated from mangrove sediment.</title>
        <authorList>
            <person name="Liao H."/>
            <person name="Tian Y."/>
        </authorList>
    </citation>
    <scope>NUCLEOTIDE SEQUENCE [LARGE SCALE GENOMIC DNA]</scope>
    <source>
        <strain evidence="1 2">X9-2-2</strain>
    </source>
</reference>
<dbReference type="EMBL" id="PDVP01000020">
    <property type="protein sequence ID" value="PHP64951.1"/>
    <property type="molecule type" value="Genomic_DNA"/>
</dbReference>